<dbReference type="STRING" id="154621.RV11_GL002530"/>
<gene>
    <name evidence="5" type="ORF">UC3_01596</name>
</gene>
<keyword evidence="5" id="KW-0808">Transferase</keyword>
<dbReference type="InterPro" id="IPR048647">
    <property type="entry name" value="RlmA_N"/>
</dbReference>
<feature type="binding site" evidence="1">
    <location>
        <position position="30"/>
    </location>
    <ligand>
        <name>Zn(2+)</name>
        <dbReference type="ChEBI" id="CHEBI:29105"/>
    </ligand>
</feature>
<feature type="domain" description="23S rRNA (guanine(745)-N(1))-methyltransferase N-terminal" evidence="4">
    <location>
        <begin position="25"/>
        <end position="56"/>
    </location>
</feature>
<name>R3TT60_9ENTE</name>
<keyword evidence="1" id="KW-0479">Metal-binding</keyword>
<feature type="binding site" evidence="2">
    <location>
        <position position="85"/>
    </location>
    <ligand>
        <name>S-adenosyl-L-methionine</name>
        <dbReference type="ChEBI" id="CHEBI:59789"/>
    </ligand>
</feature>
<keyword evidence="5" id="KW-0489">Methyltransferase</keyword>
<protein>
    <submittedName>
        <fullName evidence="5">Methyltransferase</fullName>
    </submittedName>
</protein>
<dbReference type="GO" id="GO:0046872">
    <property type="term" value="F:metal ion binding"/>
    <property type="evidence" value="ECO:0007669"/>
    <property type="project" value="UniProtKB-KW"/>
</dbReference>
<dbReference type="InterPro" id="IPR041698">
    <property type="entry name" value="Methyltransf_25"/>
</dbReference>
<evidence type="ECO:0000259" key="4">
    <source>
        <dbReference type="Pfam" id="PF21302"/>
    </source>
</evidence>
<dbReference type="GO" id="GO:0008168">
    <property type="term" value="F:methyltransferase activity"/>
    <property type="evidence" value="ECO:0007669"/>
    <property type="project" value="UniProtKB-KW"/>
</dbReference>
<feature type="domain" description="Methyltransferase" evidence="3">
    <location>
        <begin position="102"/>
        <end position="188"/>
    </location>
</feature>
<dbReference type="PATRIC" id="fig|1158610.3.peg.1583"/>
<sequence>MKGDEYMLKKIDQGALFLKENASVFRCPTCHGTMKEENHTFFCPSGHRFDLSKKGTLYFLNHQIQTEYTTDMFAPRRRMIEAGMYNPVMDELANMIDFPEFILDVGCGEGSFLNQLNERKSLEKMIGFDISKEGVYLATQQPLPAFWCVADLTNLPFSDNCIPTILNIFSPSHYKEFQRVLTNNGQLLKVVPQSGYLTELRQAFYPNEIEKQSYSNEAVVKKFETEMHLVERKRITYTFDIPKENQLDLLEMSPLEWGVTEAVKQGLRENPLEKITVDIEILKGSHSNRFH</sequence>
<dbReference type="Proteomes" id="UP000013785">
    <property type="component" value="Unassembled WGS sequence"/>
</dbReference>
<proteinExistence type="predicted"/>
<keyword evidence="1" id="KW-0862">Zinc</keyword>
<dbReference type="AlphaFoldDB" id="R3TT60"/>
<dbReference type="eggNOG" id="COG2226">
    <property type="taxonomic scope" value="Bacteria"/>
</dbReference>
<feature type="binding site" evidence="1">
    <location>
        <position position="27"/>
    </location>
    <ligand>
        <name>Zn(2+)</name>
        <dbReference type="ChEBI" id="CHEBI:29105"/>
    </ligand>
</feature>
<organism evidence="5 6">
    <name type="scientific">Enterococcus phoeniculicola ATCC BAA-412</name>
    <dbReference type="NCBI Taxonomy" id="1158610"/>
    <lineage>
        <taxon>Bacteria</taxon>
        <taxon>Bacillati</taxon>
        <taxon>Bacillota</taxon>
        <taxon>Bacilli</taxon>
        <taxon>Lactobacillales</taxon>
        <taxon>Enterococcaceae</taxon>
        <taxon>Enterococcus</taxon>
    </lineage>
</organism>
<dbReference type="SUPFAM" id="SSF53335">
    <property type="entry name" value="S-adenosyl-L-methionine-dependent methyltransferases"/>
    <property type="match status" value="1"/>
</dbReference>
<evidence type="ECO:0000256" key="2">
    <source>
        <dbReference type="PIRSR" id="PIRSR018249-2"/>
    </source>
</evidence>
<feature type="binding site" evidence="2">
    <location>
        <begin position="109"/>
        <end position="110"/>
    </location>
    <ligand>
        <name>S-adenosyl-L-methionine</name>
        <dbReference type="ChEBI" id="CHEBI:59789"/>
    </ligand>
</feature>
<dbReference type="Pfam" id="PF13649">
    <property type="entry name" value="Methyltransf_25"/>
    <property type="match status" value="1"/>
</dbReference>
<dbReference type="PIRSF" id="PIRSF018249">
    <property type="entry name" value="MyrA_prd"/>
    <property type="match status" value="1"/>
</dbReference>
<dbReference type="EMBL" id="AJAT01000013">
    <property type="protein sequence ID" value="EOL44779.1"/>
    <property type="molecule type" value="Genomic_DNA"/>
</dbReference>
<dbReference type="PANTHER" id="PTHR43460:SF1">
    <property type="entry name" value="METHYLTRANSFERASE TYPE 11 DOMAIN-CONTAINING PROTEIN"/>
    <property type="match status" value="1"/>
</dbReference>
<dbReference type="GO" id="GO:0032259">
    <property type="term" value="P:methylation"/>
    <property type="evidence" value="ECO:0007669"/>
    <property type="project" value="UniProtKB-KW"/>
</dbReference>
<reference evidence="5 6" key="1">
    <citation type="submission" date="2013-02" db="EMBL/GenBank/DDBJ databases">
        <title>The Genome Sequence of Enterococcus phoeniculicola BAA-412.</title>
        <authorList>
            <consortium name="The Broad Institute Genome Sequencing Platform"/>
            <consortium name="The Broad Institute Genome Sequencing Center for Infectious Disease"/>
            <person name="Earl A.M."/>
            <person name="Gilmore M.S."/>
            <person name="Lebreton F."/>
            <person name="Walker B."/>
            <person name="Young S.K."/>
            <person name="Zeng Q."/>
            <person name="Gargeya S."/>
            <person name="Fitzgerald M."/>
            <person name="Haas B."/>
            <person name="Abouelleil A."/>
            <person name="Alvarado L."/>
            <person name="Arachchi H.M."/>
            <person name="Berlin A.M."/>
            <person name="Chapman S.B."/>
            <person name="Dewar J."/>
            <person name="Goldberg J."/>
            <person name="Griggs A."/>
            <person name="Gujja S."/>
            <person name="Hansen M."/>
            <person name="Howarth C."/>
            <person name="Imamovic A."/>
            <person name="Larimer J."/>
            <person name="McCowan C."/>
            <person name="Murphy C."/>
            <person name="Neiman D."/>
            <person name="Pearson M."/>
            <person name="Priest M."/>
            <person name="Roberts A."/>
            <person name="Saif S."/>
            <person name="Shea T."/>
            <person name="Sisk P."/>
            <person name="Sykes S."/>
            <person name="Wortman J."/>
            <person name="Nusbaum C."/>
            <person name="Birren B."/>
        </authorList>
    </citation>
    <scope>NUCLEOTIDE SEQUENCE [LARGE SCALE GENOMIC DNA]</scope>
    <source>
        <strain evidence="5 6">ATCC BAA-412</strain>
    </source>
</reference>
<dbReference type="InterPro" id="IPR029063">
    <property type="entry name" value="SAM-dependent_MTases_sf"/>
</dbReference>
<evidence type="ECO:0000256" key="1">
    <source>
        <dbReference type="PIRSR" id="PIRSR018249-1"/>
    </source>
</evidence>
<dbReference type="Pfam" id="PF21302">
    <property type="entry name" value="Zn_ribbon_RlmA"/>
    <property type="match status" value="1"/>
</dbReference>
<evidence type="ECO:0000313" key="5">
    <source>
        <dbReference type="EMBL" id="EOL44779.1"/>
    </source>
</evidence>
<dbReference type="PANTHER" id="PTHR43460">
    <property type="entry name" value="METHYLTRANSFERASE"/>
    <property type="match status" value="1"/>
</dbReference>
<dbReference type="HOGENOM" id="CLU_050931_2_0_9"/>
<dbReference type="InterPro" id="IPR016718">
    <property type="entry name" value="rRNA_m1G-MeTrfase_A_prd"/>
</dbReference>
<dbReference type="InterPro" id="IPR052939">
    <property type="entry name" value="23S_rRNA_MeTrnsfrase_RlmA"/>
</dbReference>
<keyword evidence="2" id="KW-0949">S-adenosyl-L-methionine</keyword>
<accession>R3TT60</accession>
<feature type="binding site" evidence="1">
    <location>
        <position position="43"/>
    </location>
    <ligand>
        <name>Zn(2+)</name>
        <dbReference type="ChEBI" id="CHEBI:29105"/>
    </ligand>
</feature>
<dbReference type="Gene3D" id="3.40.50.150">
    <property type="entry name" value="Vaccinia Virus protein VP39"/>
    <property type="match status" value="1"/>
</dbReference>
<feature type="binding site" evidence="1">
    <location>
        <position position="47"/>
    </location>
    <ligand>
        <name>Zn(2+)</name>
        <dbReference type="ChEBI" id="CHEBI:29105"/>
    </ligand>
</feature>
<feature type="binding site" evidence="2">
    <location>
        <position position="196"/>
    </location>
    <ligand>
        <name>S-adenosyl-L-methionine</name>
        <dbReference type="ChEBI" id="CHEBI:59789"/>
    </ligand>
</feature>
<evidence type="ECO:0000259" key="3">
    <source>
        <dbReference type="Pfam" id="PF13649"/>
    </source>
</evidence>
<evidence type="ECO:0000313" key="6">
    <source>
        <dbReference type="Proteomes" id="UP000013785"/>
    </source>
</evidence>
<keyword evidence="6" id="KW-1185">Reference proteome</keyword>
<comment type="caution">
    <text evidence="5">The sequence shown here is derived from an EMBL/GenBank/DDBJ whole genome shotgun (WGS) entry which is preliminary data.</text>
</comment>